<comment type="caution">
    <text evidence="1">The sequence shown here is derived from an EMBL/GenBank/DDBJ whole genome shotgun (WGS) entry which is preliminary data.</text>
</comment>
<gene>
    <name evidence="1" type="ORF">RF11_13098</name>
</gene>
<dbReference type="EMBL" id="JWZT01004994">
    <property type="protein sequence ID" value="KII62393.1"/>
    <property type="molecule type" value="Genomic_DNA"/>
</dbReference>
<dbReference type="AlphaFoldDB" id="A0A0C2IAL8"/>
<protein>
    <submittedName>
        <fullName evidence="1">Uncharacterized protein</fullName>
    </submittedName>
</protein>
<evidence type="ECO:0000313" key="2">
    <source>
        <dbReference type="Proteomes" id="UP000031668"/>
    </source>
</evidence>
<dbReference type="Proteomes" id="UP000031668">
    <property type="component" value="Unassembled WGS sequence"/>
</dbReference>
<sequence length="148" mass="16567">MIYSTSLPIPLAPKPRPPTHFSNFAWAGTAPETNWEAADGQKGTKGSYIYIMRPKLASPVVRSCILNSHTTCVPLYRNKTAAPTSHPMNAPMPLKLSMLYHNRTRLLCAMDAVVNVKTSNTEKRLMQNSKRWWSGGGSEFQVNYIILM</sequence>
<proteinExistence type="predicted"/>
<accession>A0A0C2IAL8</accession>
<organism evidence="1 2">
    <name type="scientific">Thelohanellus kitauei</name>
    <name type="common">Myxosporean</name>
    <dbReference type="NCBI Taxonomy" id="669202"/>
    <lineage>
        <taxon>Eukaryota</taxon>
        <taxon>Metazoa</taxon>
        <taxon>Cnidaria</taxon>
        <taxon>Myxozoa</taxon>
        <taxon>Myxosporea</taxon>
        <taxon>Bivalvulida</taxon>
        <taxon>Platysporina</taxon>
        <taxon>Myxobolidae</taxon>
        <taxon>Thelohanellus</taxon>
    </lineage>
</organism>
<evidence type="ECO:0000313" key="1">
    <source>
        <dbReference type="EMBL" id="KII62393.1"/>
    </source>
</evidence>
<name>A0A0C2IAL8_THEKT</name>
<reference evidence="1 2" key="1">
    <citation type="journal article" date="2014" name="Genome Biol. Evol.">
        <title>The genome of the myxosporean Thelohanellus kitauei shows adaptations to nutrient acquisition within its fish host.</title>
        <authorList>
            <person name="Yang Y."/>
            <person name="Xiong J."/>
            <person name="Zhou Z."/>
            <person name="Huo F."/>
            <person name="Miao W."/>
            <person name="Ran C."/>
            <person name="Liu Y."/>
            <person name="Zhang J."/>
            <person name="Feng J."/>
            <person name="Wang M."/>
            <person name="Wang M."/>
            <person name="Wang L."/>
            <person name="Yao B."/>
        </authorList>
    </citation>
    <scope>NUCLEOTIDE SEQUENCE [LARGE SCALE GENOMIC DNA]</scope>
    <source>
        <strain evidence="1">Wuqing</strain>
    </source>
</reference>
<keyword evidence="2" id="KW-1185">Reference proteome</keyword>